<gene>
    <name evidence="5" type="ORF">DFQ59_101889</name>
</gene>
<dbReference type="Pfam" id="PF00929">
    <property type="entry name" value="RNase_T"/>
    <property type="match status" value="1"/>
</dbReference>
<keyword evidence="3" id="KW-0269">Exonuclease</keyword>
<evidence type="ECO:0000259" key="4">
    <source>
        <dbReference type="SMART" id="SM00479"/>
    </source>
</evidence>
<dbReference type="Gene3D" id="3.30.420.10">
    <property type="entry name" value="Ribonuclease H-like superfamily/Ribonuclease H"/>
    <property type="match status" value="1"/>
</dbReference>
<reference evidence="5 6" key="1">
    <citation type="submission" date="2018-07" db="EMBL/GenBank/DDBJ databases">
        <title>Genomic Encyclopedia of Type Strains, Phase IV (KMG-IV): sequencing the most valuable type-strain genomes for metagenomic binning, comparative biology and taxonomic classification.</title>
        <authorList>
            <person name="Goeker M."/>
        </authorList>
    </citation>
    <scope>NUCLEOTIDE SEQUENCE [LARGE SCALE GENOMIC DNA]</scope>
    <source>
        <strain evidence="5 6">DSM 26407</strain>
    </source>
</reference>
<dbReference type="GO" id="GO:0005829">
    <property type="term" value="C:cytosol"/>
    <property type="evidence" value="ECO:0007669"/>
    <property type="project" value="TreeGrafter"/>
</dbReference>
<name>A0A369CIR2_9GAMM</name>
<dbReference type="InterPro" id="IPR012337">
    <property type="entry name" value="RNaseH-like_sf"/>
</dbReference>
<dbReference type="EMBL" id="QPJY01000001">
    <property type="protein sequence ID" value="RCX33583.1"/>
    <property type="molecule type" value="Genomic_DNA"/>
</dbReference>
<dbReference type="InterPro" id="IPR036397">
    <property type="entry name" value="RNaseH_sf"/>
</dbReference>
<dbReference type="GO" id="GO:0008408">
    <property type="term" value="F:3'-5' exonuclease activity"/>
    <property type="evidence" value="ECO:0007669"/>
    <property type="project" value="TreeGrafter"/>
</dbReference>
<evidence type="ECO:0000313" key="5">
    <source>
        <dbReference type="EMBL" id="RCX33583.1"/>
    </source>
</evidence>
<dbReference type="Proteomes" id="UP000252707">
    <property type="component" value="Unassembled WGS sequence"/>
</dbReference>
<dbReference type="SUPFAM" id="SSF53098">
    <property type="entry name" value="Ribonuclease H-like"/>
    <property type="match status" value="1"/>
</dbReference>
<protein>
    <submittedName>
        <fullName evidence="5">DNA polymerase-3 subunit epsilon</fullName>
    </submittedName>
</protein>
<dbReference type="CDD" id="cd06127">
    <property type="entry name" value="DEDDh"/>
    <property type="match status" value="1"/>
</dbReference>
<organism evidence="5 6">
    <name type="scientific">Thioalbus denitrificans</name>
    <dbReference type="NCBI Taxonomy" id="547122"/>
    <lineage>
        <taxon>Bacteria</taxon>
        <taxon>Pseudomonadati</taxon>
        <taxon>Pseudomonadota</taxon>
        <taxon>Gammaproteobacteria</taxon>
        <taxon>Chromatiales</taxon>
        <taxon>Ectothiorhodospiraceae</taxon>
        <taxon>Thioalbus</taxon>
    </lineage>
</organism>
<dbReference type="PANTHER" id="PTHR30231">
    <property type="entry name" value="DNA POLYMERASE III SUBUNIT EPSILON"/>
    <property type="match status" value="1"/>
</dbReference>
<evidence type="ECO:0000256" key="1">
    <source>
        <dbReference type="ARBA" id="ARBA00022722"/>
    </source>
</evidence>
<keyword evidence="2" id="KW-0378">Hydrolase</keyword>
<dbReference type="GO" id="GO:0006259">
    <property type="term" value="P:DNA metabolic process"/>
    <property type="evidence" value="ECO:0007669"/>
    <property type="project" value="UniProtKB-ARBA"/>
</dbReference>
<dbReference type="AlphaFoldDB" id="A0A369CIR2"/>
<accession>A0A369CIR2</accession>
<comment type="caution">
    <text evidence="5">The sequence shown here is derived from an EMBL/GenBank/DDBJ whole genome shotgun (WGS) entry which is preliminary data.</text>
</comment>
<sequence length="234" mass="26114">MKLLDWLRGADYQRQRLLKRAPPGPLADYLARPFPSRELFCHEAEYLAIDLEATGLDLEQDEILSVGYVPLRHLSVMLSESAHCLVRPTRAIPEESAVVHRIFDDRSATGEALEAVLPRVLEALCGRVLLAHYARIEMGFLDAACRRIYGCGFIAPVVDTLALEQRWLNQRGQAVSTGGLRLATLRQYYNLPRYPAHNALSDAVAAGELFLAQVAHRSGGHPLKLGRVLYRGVY</sequence>
<proteinExistence type="predicted"/>
<evidence type="ECO:0000313" key="6">
    <source>
        <dbReference type="Proteomes" id="UP000252707"/>
    </source>
</evidence>
<dbReference type="GO" id="GO:0003676">
    <property type="term" value="F:nucleic acid binding"/>
    <property type="evidence" value="ECO:0007669"/>
    <property type="project" value="InterPro"/>
</dbReference>
<dbReference type="SMART" id="SM00479">
    <property type="entry name" value="EXOIII"/>
    <property type="match status" value="1"/>
</dbReference>
<evidence type="ECO:0000256" key="2">
    <source>
        <dbReference type="ARBA" id="ARBA00022801"/>
    </source>
</evidence>
<keyword evidence="6" id="KW-1185">Reference proteome</keyword>
<evidence type="ECO:0000256" key="3">
    <source>
        <dbReference type="ARBA" id="ARBA00022839"/>
    </source>
</evidence>
<dbReference type="RefSeq" id="WP_114278409.1">
    <property type="nucleotide sequence ID" value="NZ_QPJY01000001.1"/>
</dbReference>
<dbReference type="PANTHER" id="PTHR30231:SF4">
    <property type="entry name" value="PROTEIN NEN2"/>
    <property type="match status" value="1"/>
</dbReference>
<dbReference type="InterPro" id="IPR013520">
    <property type="entry name" value="Ribonucl_H"/>
</dbReference>
<keyword evidence="1" id="KW-0540">Nuclease</keyword>
<dbReference type="OrthoDB" id="5497329at2"/>
<feature type="domain" description="Exonuclease" evidence="4">
    <location>
        <begin position="45"/>
        <end position="219"/>
    </location>
</feature>